<keyword evidence="6 10" id="KW-1133">Transmembrane helix</keyword>
<reference evidence="12" key="1">
    <citation type="submission" date="2025-08" db="UniProtKB">
        <authorList>
            <consortium name="RefSeq"/>
        </authorList>
    </citation>
    <scope>IDENTIFICATION</scope>
    <source>
        <tissue evidence="12">Adult</tissue>
    </source>
</reference>
<comment type="subcellular location">
    <subcellularLocation>
        <location evidence="1 10">Cell membrane</location>
        <topology evidence="1 10">Multi-pass membrane protein</topology>
    </subcellularLocation>
</comment>
<accession>A0A6I9V9B3</accession>
<evidence type="ECO:0000256" key="8">
    <source>
        <dbReference type="ARBA" id="ARBA00023170"/>
    </source>
</evidence>
<keyword evidence="9 10" id="KW-0807">Transducer</keyword>
<comment type="caution">
    <text evidence="10">Lacks conserved residue(s) required for the propagation of feature annotation.</text>
</comment>
<dbReference type="InterPro" id="IPR004117">
    <property type="entry name" value="7tm6_olfct_rcpt"/>
</dbReference>
<dbReference type="KEGG" id="bdr:105223438"/>
<evidence type="ECO:0000256" key="6">
    <source>
        <dbReference type="ARBA" id="ARBA00022989"/>
    </source>
</evidence>
<keyword evidence="7 10" id="KW-0472">Membrane</keyword>
<gene>
    <name evidence="12" type="primary">LOC105223438</name>
</gene>
<protein>
    <recommendedName>
        <fullName evidence="10">Odorant receptor</fullName>
    </recommendedName>
</protein>
<organism evidence="11 12">
    <name type="scientific">Bactrocera dorsalis</name>
    <name type="common">Oriental fruit fly</name>
    <name type="synonym">Dacus dorsalis</name>
    <dbReference type="NCBI Taxonomy" id="27457"/>
    <lineage>
        <taxon>Eukaryota</taxon>
        <taxon>Metazoa</taxon>
        <taxon>Ecdysozoa</taxon>
        <taxon>Arthropoda</taxon>
        <taxon>Hexapoda</taxon>
        <taxon>Insecta</taxon>
        <taxon>Pterygota</taxon>
        <taxon>Neoptera</taxon>
        <taxon>Endopterygota</taxon>
        <taxon>Diptera</taxon>
        <taxon>Brachycera</taxon>
        <taxon>Muscomorpha</taxon>
        <taxon>Tephritoidea</taxon>
        <taxon>Tephritidae</taxon>
        <taxon>Bactrocera</taxon>
        <taxon>Bactrocera</taxon>
    </lineage>
</organism>
<dbReference type="GO" id="GO:0005886">
    <property type="term" value="C:plasma membrane"/>
    <property type="evidence" value="ECO:0007669"/>
    <property type="project" value="UniProtKB-SubCell"/>
</dbReference>
<feature type="transmembrane region" description="Helical" evidence="10">
    <location>
        <begin position="258"/>
        <end position="280"/>
    </location>
</feature>
<dbReference type="Proteomes" id="UP001652620">
    <property type="component" value="Chromosome 5"/>
</dbReference>
<sequence>MAFEDVKEIFRTHWTIWKWMGQVTHPKYTKLYKAYSILVNVVFSLGYPVHLVIGLSQEKTIQGSLLNLTISLPSVICVLKFYNTWRNFDKVRHLEQMYNTLYARLDHPEDLAYYRKVTAPNAIRVVSAFKVICVGMAVTAELTQLYVGFVYGWRLMYPGYFPFDPHGSTAGYVTAHIFQFIGLLTQISQNLMSDTYGAVCLALLAGHTHLLGQRLARIGYDKDKTREQHNQDFVDFIVDHNMLLNCQRTLVDIIGMGLFALIISTSLLLAIVIIYPMFFVDNALEYAYYVFFMFGALMEVFPTCYYATHFEYEFEGLTYKIFSCNWVDQNRSFKKNLIVCLEQSLKARYVFVGGMFRINMQIFIAICKGAYSVFTLALNYK</sequence>
<keyword evidence="3 10" id="KW-0716">Sensory transduction</keyword>
<name>A0A6I9V9B3_BACDO</name>
<dbReference type="AlphaFoldDB" id="A0A6I9V9B3"/>
<dbReference type="GO" id="GO:0004984">
    <property type="term" value="F:olfactory receptor activity"/>
    <property type="evidence" value="ECO:0007669"/>
    <property type="project" value="InterPro"/>
</dbReference>
<dbReference type="Pfam" id="PF02949">
    <property type="entry name" value="7tm_6"/>
    <property type="match status" value="1"/>
</dbReference>
<evidence type="ECO:0000256" key="5">
    <source>
        <dbReference type="ARBA" id="ARBA00022725"/>
    </source>
</evidence>
<evidence type="ECO:0000313" key="11">
    <source>
        <dbReference type="Proteomes" id="UP001652620"/>
    </source>
</evidence>
<dbReference type="OrthoDB" id="7548151at2759"/>
<evidence type="ECO:0000256" key="4">
    <source>
        <dbReference type="ARBA" id="ARBA00022692"/>
    </source>
</evidence>
<keyword evidence="5 10" id="KW-0552">Olfaction</keyword>
<proteinExistence type="inferred from homology"/>
<dbReference type="RefSeq" id="XP_011199471.2">
    <property type="nucleotide sequence ID" value="XM_011201169.2"/>
</dbReference>
<dbReference type="GO" id="GO:0007165">
    <property type="term" value="P:signal transduction"/>
    <property type="evidence" value="ECO:0007669"/>
    <property type="project" value="UniProtKB-KW"/>
</dbReference>
<keyword evidence="2" id="KW-1003">Cell membrane</keyword>
<feature type="transmembrane region" description="Helical" evidence="10">
    <location>
        <begin position="362"/>
        <end position="380"/>
    </location>
</feature>
<dbReference type="GO" id="GO:0005549">
    <property type="term" value="F:odorant binding"/>
    <property type="evidence" value="ECO:0007669"/>
    <property type="project" value="InterPro"/>
</dbReference>
<keyword evidence="11" id="KW-1185">Reference proteome</keyword>
<evidence type="ECO:0000313" key="12">
    <source>
        <dbReference type="RefSeq" id="XP_011199471.2"/>
    </source>
</evidence>
<comment type="similarity">
    <text evidence="10">Belongs to the insect chemoreceptor superfamily. Heteromeric odorant receptor channel (TC 1.A.69) family.</text>
</comment>
<dbReference type="InParanoid" id="A0A6I9V9B3"/>
<dbReference type="PANTHER" id="PTHR21137">
    <property type="entry name" value="ODORANT RECEPTOR"/>
    <property type="match status" value="1"/>
</dbReference>
<keyword evidence="4 10" id="KW-0812">Transmembrane</keyword>
<keyword evidence="8 10" id="KW-0675">Receptor</keyword>
<evidence type="ECO:0000256" key="10">
    <source>
        <dbReference type="RuleBase" id="RU351113"/>
    </source>
</evidence>
<dbReference type="PANTHER" id="PTHR21137:SF35">
    <property type="entry name" value="ODORANT RECEPTOR 19A-RELATED"/>
    <property type="match status" value="1"/>
</dbReference>
<dbReference type="GeneID" id="105223438"/>
<feature type="transmembrane region" description="Helical" evidence="10">
    <location>
        <begin position="286"/>
        <end position="307"/>
    </location>
</feature>
<evidence type="ECO:0000256" key="3">
    <source>
        <dbReference type="ARBA" id="ARBA00022606"/>
    </source>
</evidence>
<evidence type="ECO:0000256" key="2">
    <source>
        <dbReference type="ARBA" id="ARBA00022475"/>
    </source>
</evidence>
<feature type="transmembrane region" description="Helical" evidence="10">
    <location>
        <begin position="65"/>
        <end position="82"/>
    </location>
</feature>
<evidence type="ECO:0000256" key="7">
    <source>
        <dbReference type="ARBA" id="ARBA00023136"/>
    </source>
</evidence>
<evidence type="ECO:0000256" key="9">
    <source>
        <dbReference type="ARBA" id="ARBA00023224"/>
    </source>
</evidence>
<evidence type="ECO:0000256" key="1">
    <source>
        <dbReference type="ARBA" id="ARBA00004651"/>
    </source>
</evidence>
<feature type="transmembrane region" description="Helical" evidence="10">
    <location>
        <begin position="34"/>
        <end position="53"/>
    </location>
</feature>